<keyword evidence="5 7" id="KW-1133">Transmembrane helix</keyword>
<dbReference type="PANTHER" id="PTHR45820">
    <property type="entry name" value="FI23527P1"/>
    <property type="match status" value="1"/>
</dbReference>
<dbReference type="GO" id="GO:0006882">
    <property type="term" value="P:intracellular zinc ion homeostasis"/>
    <property type="evidence" value="ECO:0007669"/>
    <property type="project" value="TreeGrafter"/>
</dbReference>
<comment type="subcellular location">
    <subcellularLocation>
        <location evidence="1">Membrane</location>
        <topology evidence="1">Multi-pass membrane protein</topology>
    </subcellularLocation>
</comment>
<dbReference type="SUPFAM" id="SSF161111">
    <property type="entry name" value="Cation efflux protein transmembrane domain-like"/>
    <property type="match status" value="1"/>
</dbReference>
<keyword evidence="3 7" id="KW-0812">Transmembrane</keyword>
<organism evidence="9 10">
    <name type="scientific">Thelohanellus kitauei</name>
    <name type="common">Myxosporean</name>
    <dbReference type="NCBI Taxonomy" id="669202"/>
    <lineage>
        <taxon>Eukaryota</taxon>
        <taxon>Metazoa</taxon>
        <taxon>Cnidaria</taxon>
        <taxon>Myxozoa</taxon>
        <taxon>Myxosporea</taxon>
        <taxon>Bivalvulida</taxon>
        <taxon>Platysporina</taxon>
        <taxon>Myxobolidae</taxon>
        <taxon>Thelohanellus</taxon>
    </lineage>
</organism>
<keyword evidence="4" id="KW-0862">Zinc</keyword>
<reference evidence="9 10" key="1">
    <citation type="journal article" date="2014" name="Genome Biol. Evol.">
        <title>The genome of the myxosporean Thelohanellus kitauei shows adaptations to nutrient acquisition within its fish host.</title>
        <authorList>
            <person name="Yang Y."/>
            <person name="Xiong J."/>
            <person name="Zhou Z."/>
            <person name="Huo F."/>
            <person name="Miao W."/>
            <person name="Ran C."/>
            <person name="Liu Y."/>
            <person name="Zhang J."/>
            <person name="Feng J."/>
            <person name="Wang M."/>
            <person name="Wang M."/>
            <person name="Wang L."/>
            <person name="Yao B."/>
        </authorList>
    </citation>
    <scope>NUCLEOTIDE SEQUENCE [LARGE SCALE GENOMIC DNA]</scope>
    <source>
        <strain evidence="9">Wuqing</strain>
    </source>
</reference>
<evidence type="ECO:0000259" key="8">
    <source>
        <dbReference type="Pfam" id="PF01545"/>
    </source>
</evidence>
<accession>A0A0C2MBM8</accession>
<evidence type="ECO:0000256" key="5">
    <source>
        <dbReference type="ARBA" id="ARBA00022989"/>
    </source>
</evidence>
<proteinExistence type="inferred from homology"/>
<feature type="transmembrane region" description="Helical" evidence="7">
    <location>
        <begin position="84"/>
        <end position="104"/>
    </location>
</feature>
<dbReference type="OrthoDB" id="29444at2759"/>
<feature type="transmembrane region" description="Helical" evidence="7">
    <location>
        <begin position="124"/>
        <end position="144"/>
    </location>
</feature>
<gene>
    <name evidence="9" type="ORF">RF11_08849</name>
</gene>
<keyword evidence="10" id="KW-1185">Reference proteome</keyword>
<comment type="similarity">
    <text evidence="2">Belongs to the cation diffusion facilitator (CDF) transporter (TC 2.A.4) family. SLC30A subfamily.</text>
</comment>
<evidence type="ECO:0000256" key="6">
    <source>
        <dbReference type="ARBA" id="ARBA00023136"/>
    </source>
</evidence>
<dbReference type="InterPro" id="IPR058533">
    <property type="entry name" value="Cation_efflux_TM"/>
</dbReference>
<dbReference type="NCBIfam" id="TIGR01297">
    <property type="entry name" value="CDF"/>
    <property type="match status" value="1"/>
</dbReference>
<feature type="transmembrane region" description="Helical" evidence="7">
    <location>
        <begin position="242"/>
        <end position="260"/>
    </location>
</feature>
<dbReference type="Proteomes" id="UP000031668">
    <property type="component" value="Unassembled WGS sequence"/>
</dbReference>
<dbReference type="InterPro" id="IPR027469">
    <property type="entry name" value="Cation_efflux_TMD_sf"/>
</dbReference>
<protein>
    <submittedName>
        <fullName evidence="9">Zinc/cadmium resistance protein</fullName>
    </submittedName>
</protein>
<feature type="transmembrane region" description="Helical" evidence="7">
    <location>
        <begin position="12"/>
        <end position="35"/>
    </location>
</feature>
<evidence type="ECO:0000313" key="10">
    <source>
        <dbReference type="Proteomes" id="UP000031668"/>
    </source>
</evidence>
<dbReference type="AlphaFoldDB" id="A0A0C2MBM8"/>
<dbReference type="Gene3D" id="1.20.1510.10">
    <property type="entry name" value="Cation efflux protein transmembrane domain"/>
    <property type="match status" value="1"/>
</dbReference>
<dbReference type="GO" id="GO:0016020">
    <property type="term" value="C:membrane"/>
    <property type="evidence" value="ECO:0007669"/>
    <property type="project" value="UniProtKB-SubCell"/>
</dbReference>
<comment type="caution">
    <text evidence="9">The sequence shown here is derived from an EMBL/GenBank/DDBJ whole genome shotgun (WGS) entry which is preliminary data.</text>
</comment>
<feature type="domain" description="Cation efflux protein transmembrane" evidence="8">
    <location>
        <begin position="21"/>
        <end position="267"/>
    </location>
</feature>
<feature type="transmembrane region" description="Helical" evidence="7">
    <location>
        <begin position="207"/>
        <end position="230"/>
    </location>
</feature>
<dbReference type="InterPro" id="IPR002524">
    <property type="entry name" value="Cation_efflux"/>
</dbReference>
<sequence>MTKESVRLRKYDGGCFAFVFIISLSVVMCLIELVVGHLTHSIALVADSFHMFFDVLSLIIGLLSHQLSKNQNRTEMNAFGLSRASTVGGFINSTFMLSLCTILFRQSTERIVHLKPIENAKVVLFIAVIGLIINIIGFFVFHSVKHNNPFRKVYHSLPENHPVPLELFCEPKVDISDENLSFTTKKQISKLPDEISHDAHDHNLKGVLLHITGDALGSVFVIISTVAIIASKNPIMNILDPVTSFILASIMTVSTIPLFTNTARILLNLPPKSFEVYLFEKRINDCSDKHNVTFLGYSIFQTVANELICKSDDK</sequence>
<evidence type="ECO:0000256" key="4">
    <source>
        <dbReference type="ARBA" id="ARBA00022833"/>
    </source>
</evidence>
<dbReference type="EMBL" id="JWZT01005265">
    <property type="protein sequence ID" value="KII61749.1"/>
    <property type="molecule type" value="Genomic_DNA"/>
</dbReference>
<evidence type="ECO:0000256" key="1">
    <source>
        <dbReference type="ARBA" id="ARBA00004141"/>
    </source>
</evidence>
<name>A0A0C2MBM8_THEKT</name>
<dbReference type="Pfam" id="PF01545">
    <property type="entry name" value="Cation_efflux"/>
    <property type="match status" value="1"/>
</dbReference>
<keyword evidence="6 7" id="KW-0472">Membrane</keyword>
<dbReference type="GO" id="GO:0005385">
    <property type="term" value="F:zinc ion transmembrane transporter activity"/>
    <property type="evidence" value="ECO:0007669"/>
    <property type="project" value="TreeGrafter"/>
</dbReference>
<evidence type="ECO:0000313" key="9">
    <source>
        <dbReference type="EMBL" id="KII61749.1"/>
    </source>
</evidence>
<feature type="transmembrane region" description="Helical" evidence="7">
    <location>
        <begin position="41"/>
        <end position="63"/>
    </location>
</feature>
<evidence type="ECO:0000256" key="7">
    <source>
        <dbReference type="SAM" id="Phobius"/>
    </source>
</evidence>
<evidence type="ECO:0000256" key="2">
    <source>
        <dbReference type="ARBA" id="ARBA00008873"/>
    </source>
</evidence>
<dbReference type="PANTHER" id="PTHR45820:SF4">
    <property type="entry name" value="ZINC TRANSPORTER 63C, ISOFORM F"/>
    <property type="match status" value="1"/>
</dbReference>
<evidence type="ECO:0000256" key="3">
    <source>
        <dbReference type="ARBA" id="ARBA00022692"/>
    </source>
</evidence>